<reference evidence="2 3" key="1">
    <citation type="submission" date="2018-02" db="EMBL/GenBank/DDBJ databases">
        <title>Comparative genomes isolates from brazilian mangrove.</title>
        <authorList>
            <person name="Araujo J.E."/>
            <person name="Taketani R.G."/>
            <person name="Silva M.C.P."/>
            <person name="Loureco M.V."/>
            <person name="Andreote F.D."/>
        </authorList>
    </citation>
    <scope>NUCLEOTIDE SEQUENCE [LARGE SCALE GENOMIC DNA]</scope>
    <source>
        <strain evidence="2 3">Nap-Phe MGV</strain>
    </source>
</reference>
<dbReference type="Proteomes" id="UP000237819">
    <property type="component" value="Unassembled WGS sequence"/>
</dbReference>
<dbReference type="AlphaFoldDB" id="A0A2S8GDD8"/>
<feature type="compositionally biased region" description="Basic and acidic residues" evidence="1">
    <location>
        <begin position="38"/>
        <end position="52"/>
    </location>
</feature>
<sequence>MGGTGGSCVGWARWQEAADNTEPIINAKTISIRIQSHLQEEQHQGERREHLSRGIHPIGNQSSDR</sequence>
<proteinExistence type="predicted"/>
<accession>A0A2S8GDD8</accession>
<comment type="caution">
    <text evidence="2">The sequence shown here is derived from an EMBL/GenBank/DDBJ whole genome shotgun (WGS) entry which is preliminary data.</text>
</comment>
<gene>
    <name evidence="2" type="ORF">C5Y93_29560</name>
</gene>
<protein>
    <submittedName>
        <fullName evidence="2">Uncharacterized protein</fullName>
    </submittedName>
</protein>
<feature type="region of interest" description="Disordered" evidence="1">
    <location>
        <begin position="37"/>
        <end position="65"/>
    </location>
</feature>
<organism evidence="2 3">
    <name type="scientific">Blastopirellula marina</name>
    <dbReference type="NCBI Taxonomy" id="124"/>
    <lineage>
        <taxon>Bacteria</taxon>
        <taxon>Pseudomonadati</taxon>
        <taxon>Planctomycetota</taxon>
        <taxon>Planctomycetia</taxon>
        <taxon>Pirellulales</taxon>
        <taxon>Pirellulaceae</taxon>
        <taxon>Blastopirellula</taxon>
    </lineage>
</organism>
<dbReference type="EMBL" id="PUHZ01000025">
    <property type="protein sequence ID" value="PQO42475.1"/>
    <property type="molecule type" value="Genomic_DNA"/>
</dbReference>
<evidence type="ECO:0000313" key="2">
    <source>
        <dbReference type="EMBL" id="PQO42475.1"/>
    </source>
</evidence>
<evidence type="ECO:0000313" key="3">
    <source>
        <dbReference type="Proteomes" id="UP000237819"/>
    </source>
</evidence>
<evidence type="ECO:0000256" key="1">
    <source>
        <dbReference type="SAM" id="MobiDB-lite"/>
    </source>
</evidence>
<name>A0A2S8GDD8_9BACT</name>